<dbReference type="PANTHER" id="PTHR43685">
    <property type="entry name" value="GLYCOSYLTRANSFERASE"/>
    <property type="match status" value="1"/>
</dbReference>
<evidence type="ECO:0000256" key="2">
    <source>
        <dbReference type="ARBA" id="ARBA00022676"/>
    </source>
</evidence>
<keyword evidence="3" id="KW-0808">Transferase</keyword>
<gene>
    <name evidence="5" type="ORF">ACFSTF_03235</name>
</gene>
<protein>
    <submittedName>
        <fullName evidence="5">Glycosyltransferase family 2 protein</fullName>
    </submittedName>
</protein>
<reference evidence="6" key="1">
    <citation type="journal article" date="2019" name="Int. J. Syst. Evol. Microbiol.">
        <title>The Global Catalogue of Microorganisms (GCM) 10K type strain sequencing project: providing services to taxonomists for standard genome sequencing and annotation.</title>
        <authorList>
            <consortium name="The Broad Institute Genomics Platform"/>
            <consortium name="The Broad Institute Genome Sequencing Center for Infectious Disease"/>
            <person name="Wu L."/>
            <person name="Ma J."/>
        </authorList>
    </citation>
    <scope>NUCLEOTIDE SEQUENCE [LARGE SCALE GENOMIC DNA]</scope>
    <source>
        <strain evidence="6">TISTR 2241</strain>
    </source>
</reference>
<dbReference type="InterPro" id="IPR050834">
    <property type="entry name" value="Glycosyltransf_2"/>
</dbReference>
<comment type="similarity">
    <text evidence="1">Belongs to the glycosyltransferase 2 family.</text>
</comment>
<dbReference type="Gene3D" id="3.90.550.10">
    <property type="entry name" value="Spore Coat Polysaccharide Biosynthesis Protein SpsA, Chain A"/>
    <property type="match status" value="1"/>
</dbReference>
<feature type="domain" description="Glycosyltransferase 2-like" evidence="4">
    <location>
        <begin position="4"/>
        <end position="171"/>
    </location>
</feature>
<comment type="caution">
    <text evidence="5">The sequence shown here is derived from an EMBL/GenBank/DDBJ whole genome shotgun (WGS) entry which is preliminary data.</text>
</comment>
<evidence type="ECO:0000313" key="5">
    <source>
        <dbReference type="EMBL" id="MFD2616328.1"/>
    </source>
</evidence>
<evidence type="ECO:0000313" key="6">
    <source>
        <dbReference type="Proteomes" id="UP001597458"/>
    </source>
</evidence>
<dbReference type="InterPro" id="IPR001173">
    <property type="entry name" value="Glyco_trans_2-like"/>
</dbReference>
<dbReference type="Pfam" id="PF00535">
    <property type="entry name" value="Glycos_transf_2"/>
    <property type="match status" value="1"/>
</dbReference>
<dbReference type="Proteomes" id="UP001597458">
    <property type="component" value="Unassembled WGS sequence"/>
</dbReference>
<sequence length="333" mass="38833">MKVTVVTTVYNGEEYLQEAINSILNQTYNTFEYIIVNDGSTDSTSQILNRIQDPRVKVIHYPHNEGSVKRLNEAIELAEGDWIFIQDGDDISYKDRIKKQVEYIQNANTNIAVLGTFMECITGKDDIDQYRLKAIEKYWNTLDTNEKINYEKLRGCPLCHGTVAFSKKAFFKAGKYDPNYKIAYDMDLWIRMGEIGLIEKVPEILYQYRIYLKSLSNKNWPETCNEMMHITCKYIRELIYYKHDRPKFVLLGTKKAISNFYINILPYVDLEIVYCTGGRILEAAEKAFKYVVNHKADGVLILEGYKEDYIVNYLKSKGMKYNSNVFRLQNGTN</sequence>
<dbReference type="RefSeq" id="WP_141189761.1">
    <property type="nucleotide sequence ID" value="NZ_JBHUMR010000007.1"/>
</dbReference>
<accession>A0ABW5PM51</accession>
<evidence type="ECO:0000259" key="4">
    <source>
        <dbReference type="Pfam" id="PF00535"/>
    </source>
</evidence>
<dbReference type="SUPFAM" id="SSF53448">
    <property type="entry name" value="Nucleotide-diphospho-sugar transferases"/>
    <property type="match status" value="1"/>
</dbReference>
<name>A0ABW5PM51_9BACI</name>
<dbReference type="InterPro" id="IPR029044">
    <property type="entry name" value="Nucleotide-diphossugar_trans"/>
</dbReference>
<evidence type="ECO:0000256" key="1">
    <source>
        <dbReference type="ARBA" id="ARBA00006739"/>
    </source>
</evidence>
<proteinExistence type="inferred from homology"/>
<keyword evidence="2" id="KW-0328">Glycosyltransferase</keyword>
<dbReference type="EMBL" id="JBHUMR010000007">
    <property type="protein sequence ID" value="MFD2616328.1"/>
    <property type="molecule type" value="Genomic_DNA"/>
</dbReference>
<dbReference type="PANTHER" id="PTHR43685:SF5">
    <property type="entry name" value="GLYCOSYLTRANSFERASE EPSE-RELATED"/>
    <property type="match status" value="1"/>
</dbReference>
<organism evidence="5 6">
    <name type="scientific">Terrilactibacillus laevilacticus</name>
    <dbReference type="NCBI Taxonomy" id="1380157"/>
    <lineage>
        <taxon>Bacteria</taxon>
        <taxon>Bacillati</taxon>
        <taxon>Bacillota</taxon>
        <taxon>Bacilli</taxon>
        <taxon>Bacillales</taxon>
        <taxon>Bacillaceae</taxon>
        <taxon>Terrilactibacillus</taxon>
    </lineage>
</organism>
<evidence type="ECO:0000256" key="3">
    <source>
        <dbReference type="ARBA" id="ARBA00022679"/>
    </source>
</evidence>
<keyword evidence="6" id="KW-1185">Reference proteome</keyword>